<dbReference type="InterPro" id="IPR003593">
    <property type="entry name" value="AAA+_ATPase"/>
</dbReference>
<feature type="domain" description="ABC transporter" evidence="3">
    <location>
        <begin position="2"/>
        <end position="208"/>
    </location>
</feature>
<gene>
    <name evidence="4" type="ORF">F8O04_06060</name>
</gene>
<proteinExistence type="predicted"/>
<dbReference type="GO" id="GO:0016887">
    <property type="term" value="F:ATP hydrolysis activity"/>
    <property type="evidence" value="ECO:0007669"/>
    <property type="project" value="InterPro"/>
</dbReference>
<evidence type="ECO:0000313" key="5">
    <source>
        <dbReference type="Proteomes" id="UP000431744"/>
    </source>
</evidence>
<evidence type="ECO:0000259" key="3">
    <source>
        <dbReference type="PROSITE" id="PS50893"/>
    </source>
</evidence>
<evidence type="ECO:0000256" key="2">
    <source>
        <dbReference type="ARBA" id="ARBA00022840"/>
    </source>
</evidence>
<reference evidence="4 5" key="1">
    <citation type="submission" date="2019-09" db="EMBL/GenBank/DDBJ databases">
        <title>Phylogeny of genus Pseudoclavibacter and closely related genus.</title>
        <authorList>
            <person name="Li Y."/>
        </authorList>
    </citation>
    <scope>NUCLEOTIDE SEQUENCE [LARGE SCALE GENOMIC DNA]</scope>
    <source>
        <strain evidence="4 5">EGI 60007</strain>
    </source>
</reference>
<accession>A0A6H9WFW4</accession>
<dbReference type="Pfam" id="PF00005">
    <property type="entry name" value="ABC_tran"/>
    <property type="match status" value="1"/>
</dbReference>
<dbReference type="Gene3D" id="3.40.50.300">
    <property type="entry name" value="P-loop containing nucleotide triphosphate hydrolases"/>
    <property type="match status" value="1"/>
</dbReference>
<evidence type="ECO:0000256" key="1">
    <source>
        <dbReference type="ARBA" id="ARBA00022741"/>
    </source>
</evidence>
<keyword evidence="2 4" id="KW-0067">ATP-binding</keyword>
<name>A0A6H9WFW4_9MICO</name>
<dbReference type="SUPFAM" id="SSF52540">
    <property type="entry name" value="P-loop containing nucleoside triphosphate hydrolases"/>
    <property type="match status" value="1"/>
</dbReference>
<evidence type="ECO:0000313" key="4">
    <source>
        <dbReference type="EMBL" id="KAB1649792.1"/>
    </source>
</evidence>
<dbReference type="PANTHER" id="PTHR43158:SF2">
    <property type="entry name" value="SKFA PEPTIDE EXPORT ATP-BINDING PROTEIN SKFE"/>
    <property type="match status" value="1"/>
</dbReference>
<dbReference type="PANTHER" id="PTHR43158">
    <property type="entry name" value="SKFA PEPTIDE EXPORT ATP-BINDING PROTEIN SKFE"/>
    <property type="match status" value="1"/>
</dbReference>
<dbReference type="PROSITE" id="PS00211">
    <property type="entry name" value="ABC_TRANSPORTER_1"/>
    <property type="match status" value="1"/>
</dbReference>
<dbReference type="EMBL" id="WBJY01000001">
    <property type="protein sequence ID" value="KAB1649792.1"/>
    <property type="molecule type" value="Genomic_DNA"/>
</dbReference>
<dbReference type="OrthoDB" id="6198786at2"/>
<comment type="caution">
    <text evidence="4">The sequence shown here is derived from an EMBL/GenBank/DDBJ whole genome shotgun (WGS) entry which is preliminary data.</text>
</comment>
<dbReference type="GO" id="GO:0005524">
    <property type="term" value="F:ATP binding"/>
    <property type="evidence" value="ECO:0007669"/>
    <property type="project" value="UniProtKB-KW"/>
</dbReference>
<dbReference type="InterPro" id="IPR027417">
    <property type="entry name" value="P-loop_NTPase"/>
</dbReference>
<keyword evidence="5" id="KW-1185">Reference proteome</keyword>
<dbReference type="PROSITE" id="PS50893">
    <property type="entry name" value="ABC_TRANSPORTER_2"/>
    <property type="match status" value="1"/>
</dbReference>
<keyword evidence="1" id="KW-0547">Nucleotide-binding</keyword>
<dbReference type="InterPro" id="IPR017871">
    <property type="entry name" value="ABC_transporter-like_CS"/>
</dbReference>
<dbReference type="Proteomes" id="UP000431744">
    <property type="component" value="Unassembled WGS sequence"/>
</dbReference>
<sequence length="208" mass="21508">MIEIRGAGVVEGDVTLLAPTSSRVAQGGALVVRGPNGSGKSTLLQLVAGLRVPTTGSLIVAGDAPRPRSPEFRRRVAALVATPPLARDLTLAEHIDLVAATWSGPGRHVAGGRVLDELDLGRLATRFPHELSSGQQQLFTVALVLARPSEVLVFDEPEHRLDDDRVQSVAAAIAARRAAGATVVVATHDDAVEAGVGGDVLHLGRAAA</sequence>
<dbReference type="AlphaFoldDB" id="A0A6H9WFW4"/>
<dbReference type="InterPro" id="IPR003439">
    <property type="entry name" value="ABC_transporter-like_ATP-bd"/>
</dbReference>
<dbReference type="SMART" id="SM00382">
    <property type="entry name" value="AAA"/>
    <property type="match status" value="1"/>
</dbReference>
<dbReference type="RefSeq" id="WP_158028377.1">
    <property type="nucleotide sequence ID" value="NZ_BMHG01000001.1"/>
</dbReference>
<protein>
    <submittedName>
        <fullName evidence="4">ATP-binding cassette domain-containing protein</fullName>
    </submittedName>
</protein>
<organism evidence="4 5">
    <name type="scientific">Pseudoclavibacter endophyticus</name>
    <dbReference type="NCBI Taxonomy" id="1778590"/>
    <lineage>
        <taxon>Bacteria</taxon>
        <taxon>Bacillati</taxon>
        <taxon>Actinomycetota</taxon>
        <taxon>Actinomycetes</taxon>
        <taxon>Micrococcales</taxon>
        <taxon>Microbacteriaceae</taxon>
        <taxon>Pseudoclavibacter</taxon>
    </lineage>
</organism>